<dbReference type="EC" id="2.9.1.1" evidence="8"/>
<dbReference type="GO" id="GO:0001514">
    <property type="term" value="P:selenocysteine incorporation"/>
    <property type="evidence" value="ECO:0007669"/>
    <property type="project" value="UniProtKB-UniRule"/>
</dbReference>
<keyword evidence="5 8" id="KW-0648">Protein biosynthesis</keyword>
<organism evidence="10 11">
    <name type="scientific">Candidatus Coatesbacteria bacterium RBG_13_66_14</name>
    <dbReference type="NCBI Taxonomy" id="1817816"/>
    <lineage>
        <taxon>Bacteria</taxon>
        <taxon>Candidatus Coatesiibacteriota</taxon>
    </lineage>
</organism>
<evidence type="ECO:0000313" key="10">
    <source>
        <dbReference type="EMBL" id="OGD79599.1"/>
    </source>
</evidence>
<comment type="catalytic activity">
    <reaction evidence="8">
        <text>L-seryl-tRNA(Sec) + selenophosphate + H(+) = L-selenocysteinyl-tRNA(Sec) + phosphate</text>
        <dbReference type="Rhea" id="RHEA:22728"/>
        <dbReference type="Rhea" id="RHEA-COMP:9742"/>
        <dbReference type="Rhea" id="RHEA-COMP:9743"/>
        <dbReference type="ChEBI" id="CHEBI:15378"/>
        <dbReference type="ChEBI" id="CHEBI:16144"/>
        <dbReference type="ChEBI" id="CHEBI:43474"/>
        <dbReference type="ChEBI" id="CHEBI:78533"/>
        <dbReference type="ChEBI" id="CHEBI:78573"/>
        <dbReference type="EC" id="2.9.1.1"/>
    </reaction>
</comment>
<dbReference type="AlphaFoldDB" id="A0A1F5FIY7"/>
<dbReference type="STRING" id="1817816.A2Y64_08090"/>
<name>A0A1F5FIY7_9BACT</name>
<dbReference type="InterPro" id="IPR015421">
    <property type="entry name" value="PyrdxlP-dep_Trfase_major"/>
</dbReference>
<keyword evidence="6 8" id="KW-0711">Selenium</keyword>
<dbReference type="HAMAP" id="MF_00423">
    <property type="entry name" value="SelA"/>
    <property type="match status" value="1"/>
</dbReference>
<dbReference type="PANTHER" id="PTHR32328">
    <property type="entry name" value="L-SERYL-TRNA(SEC) SELENIUM TRANSFERASE"/>
    <property type="match status" value="1"/>
</dbReference>
<reference evidence="10 11" key="1">
    <citation type="journal article" date="2016" name="Nat. Commun.">
        <title>Thousands of microbial genomes shed light on interconnected biogeochemical processes in an aquifer system.</title>
        <authorList>
            <person name="Anantharaman K."/>
            <person name="Brown C.T."/>
            <person name="Hug L.A."/>
            <person name="Sharon I."/>
            <person name="Castelle C.J."/>
            <person name="Probst A.J."/>
            <person name="Thomas B.C."/>
            <person name="Singh A."/>
            <person name="Wilkins M.J."/>
            <person name="Karaoz U."/>
            <person name="Brodie E.L."/>
            <person name="Williams K.H."/>
            <person name="Hubbard S.S."/>
            <person name="Banfield J.F."/>
        </authorList>
    </citation>
    <scope>NUCLEOTIDE SEQUENCE [LARGE SCALE GENOMIC DNA]</scope>
</reference>
<dbReference type="InterPro" id="IPR015424">
    <property type="entry name" value="PyrdxlP-dep_Trfase"/>
</dbReference>
<comment type="similarity">
    <text evidence="7 8">Belongs to the SelA family.</text>
</comment>
<gene>
    <name evidence="8" type="primary">selA</name>
    <name evidence="10" type="ORF">A2Y64_08090</name>
</gene>
<comment type="function">
    <text evidence="8">Converts seryl-tRNA(Sec) to selenocysteinyl-tRNA(Sec) required for selenoprotein biosynthesis.</text>
</comment>
<dbReference type="Pfam" id="PF03841">
    <property type="entry name" value="SelA"/>
    <property type="match status" value="1"/>
</dbReference>
<evidence type="ECO:0000256" key="2">
    <source>
        <dbReference type="ARBA" id="ARBA00022490"/>
    </source>
</evidence>
<evidence type="ECO:0000256" key="5">
    <source>
        <dbReference type="ARBA" id="ARBA00022917"/>
    </source>
</evidence>
<dbReference type="GO" id="GO:0001717">
    <property type="term" value="P:conversion of seryl-tRNAsec to selenocys-tRNAsec"/>
    <property type="evidence" value="ECO:0007669"/>
    <property type="project" value="UniProtKB-UniRule"/>
</dbReference>
<evidence type="ECO:0000256" key="8">
    <source>
        <dbReference type="HAMAP-Rule" id="MF_00423"/>
    </source>
</evidence>
<keyword evidence="2 8" id="KW-0963">Cytoplasm</keyword>
<dbReference type="Proteomes" id="UP000177187">
    <property type="component" value="Unassembled WGS sequence"/>
</dbReference>
<dbReference type="EMBL" id="MFAF01000006">
    <property type="protein sequence ID" value="OGD79599.1"/>
    <property type="molecule type" value="Genomic_DNA"/>
</dbReference>
<dbReference type="SUPFAM" id="SSF53383">
    <property type="entry name" value="PLP-dependent transferases"/>
    <property type="match status" value="1"/>
</dbReference>
<dbReference type="InterPro" id="IPR018319">
    <property type="entry name" value="SelA-like"/>
</dbReference>
<dbReference type="Gene3D" id="3.40.640.10">
    <property type="entry name" value="Type I PLP-dependent aspartate aminotransferase-like (Major domain)"/>
    <property type="match status" value="1"/>
</dbReference>
<sequence length="383" mass="39975">MTGVKKAFNLTGVVLHTGLGRAPLADEVVAAMVAASRAAEVEVDVPTGGRGERQDAVRGRCERLFGLPGCAFNNNAAATLLTLAATAAGREVVVGVSRLVAIGGSFAMPAVMRQSGCTLREVGSVNRTTVSDYAEAIGENTGALFSAHRSNFRLEGRFTEPSLAELVELAHSRGLPFVYDQGSGLVREVPWAPGADDVTSALRAGADLVCFSGDKVFGGPQAGIVVGRADLIEGCARHPLARAARLDKVTLAGLAATLDIYLEGREAELPAHRLLSATGDELLKRAEALLPEIERIGDGRWGVRVEETVGRAGSGALPLVDFPSAALALTSNVAGCRELAGELRARGIFGRVEGERLLLDLRALLPEEEEGFQAAVSAAASEF</sequence>
<dbReference type="InterPro" id="IPR004534">
    <property type="entry name" value="SelA_trans"/>
</dbReference>
<protein>
    <recommendedName>
        <fullName evidence="8">L-seryl-tRNA(Sec) selenium transferase</fullName>
        <ecNumber evidence="8">2.9.1.1</ecNumber>
    </recommendedName>
    <alternativeName>
        <fullName evidence="8">Selenocysteine synthase</fullName>
        <shortName evidence="8">Sec synthase</shortName>
    </alternativeName>
    <alternativeName>
        <fullName evidence="8">Selenocysteinyl-tRNA(Sec) synthase</fullName>
    </alternativeName>
</protein>
<keyword evidence="3 8" id="KW-0808">Transferase</keyword>
<comment type="caution">
    <text evidence="10">The sequence shown here is derived from an EMBL/GenBank/DDBJ whole genome shotgun (WGS) entry which is preliminary data.</text>
</comment>
<dbReference type="GO" id="GO:0005737">
    <property type="term" value="C:cytoplasm"/>
    <property type="evidence" value="ECO:0007669"/>
    <property type="project" value="UniProtKB-SubCell"/>
</dbReference>
<feature type="modified residue" description="N6-(pyridoxal phosphate)lysine" evidence="8 9">
    <location>
        <position position="215"/>
    </location>
</feature>
<proteinExistence type="inferred from homology"/>
<comment type="cofactor">
    <cofactor evidence="1 8 9">
        <name>pyridoxal 5'-phosphate</name>
        <dbReference type="ChEBI" id="CHEBI:597326"/>
    </cofactor>
</comment>
<evidence type="ECO:0000256" key="1">
    <source>
        <dbReference type="ARBA" id="ARBA00001933"/>
    </source>
</evidence>
<evidence type="ECO:0000256" key="3">
    <source>
        <dbReference type="ARBA" id="ARBA00022679"/>
    </source>
</evidence>
<comment type="subcellular location">
    <subcellularLocation>
        <location evidence="8">Cytoplasm</location>
    </subcellularLocation>
</comment>
<evidence type="ECO:0000256" key="6">
    <source>
        <dbReference type="ARBA" id="ARBA00023266"/>
    </source>
</evidence>
<accession>A0A1F5FIY7</accession>
<dbReference type="GO" id="GO:0004125">
    <property type="term" value="F:L-seryl-tRNA(Sec) selenium transferase activity"/>
    <property type="evidence" value="ECO:0007669"/>
    <property type="project" value="UniProtKB-UniRule"/>
</dbReference>
<evidence type="ECO:0000256" key="9">
    <source>
        <dbReference type="PIRSR" id="PIRSR618319-50"/>
    </source>
</evidence>
<comment type="pathway">
    <text evidence="8">Aminoacyl-tRNA biosynthesis; selenocysteinyl-tRNA(Sec) biosynthesis; selenocysteinyl-tRNA(Sec) from L-seryl-tRNA(Sec) (bacterial route): step 1/1.</text>
</comment>
<dbReference type="UniPathway" id="UPA00906">
    <property type="reaction ID" value="UER00896"/>
</dbReference>
<dbReference type="NCBIfam" id="TIGR00474">
    <property type="entry name" value="selA"/>
    <property type="match status" value="1"/>
</dbReference>
<evidence type="ECO:0000256" key="4">
    <source>
        <dbReference type="ARBA" id="ARBA00022898"/>
    </source>
</evidence>
<keyword evidence="4 8" id="KW-0663">Pyridoxal phosphate</keyword>
<dbReference type="Gene3D" id="3.90.1150.180">
    <property type="match status" value="1"/>
</dbReference>
<evidence type="ECO:0000313" key="11">
    <source>
        <dbReference type="Proteomes" id="UP000177187"/>
    </source>
</evidence>
<dbReference type="PANTHER" id="PTHR32328:SF0">
    <property type="entry name" value="L-SERYL-TRNA(SEC) SELENIUM TRANSFERASE"/>
    <property type="match status" value="1"/>
</dbReference>
<evidence type="ECO:0000256" key="7">
    <source>
        <dbReference type="ARBA" id="ARBA00044507"/>
    </source>
</evidence>